<keyword evidence="13" id="KW-0547">Nucleotide-binding</keyword>
<dbReference type="FunFam" id="1.10.1040.10:FF:000001">
    <property type="entry name" value="Glycerol-3-phosphate dehydrogenase [NAD(P)+]"/>
    <property type="match status" value="1"/>
</dbReference>
<dbReference type="GO" id="GO:0005975">
    <property type="term" value="P:carbohydrate metabolic process"/>
    <property type="evidence" value="ECO:0007669"/>
    <property type="project" value="InterPro"/>
</dbReference>
<comment type="subcellular location">
    <subcellularLocation>
        <location evidence="13">Cytoplasm</location>
    </subcellularLocation>
</comment>
<dbReference type="eggNOG" id="COG0240">
    <property type="taxonomic scope" value="Bacteria"/>
</dbReference>
<dbReference type="EMBL" id="JRYO01000221">
    <property type="protein sequence ID" value="KHE91036.1"/>
    <property type="molecule type" value="Genomic_DNA"/>
</dbReference>
<comment type="caution">
    <text evidence="20">The sequence shown here is derived from an EMBL/GenBank/DDBJ whole genome shotgun (WGS) entry which is preliminary data.</text>
</comment>
<dbReference type="PRINTS" id="PR00077">
    <property type="entry name" value="GPDHDRGNASE"/>
</dbReference>
<keyword evidence="7 13" id="KW-0594">Phospholipid biosynthesis</keyword>
<dbReference type="InterPro" id="IPR036291">
    <property type="entry name" value="NAD(P)-bd_dom_sf"/>
</dbReference>
<evidence type="ECO:0000256" key="11">
    <source>
        <dbReference type="ARBA" id="ARBA00069372"/>
    </source>
</evidence>
<dbReference type="PIRSF" id="PIRSF000114">
    <property type="entry name" value="Glycerol-3-P_dh"/>
    <property type="match status" value="1"/>
</dbReference>
<dbReference type="GO" id="GO:0008654">
    <property type="term" value="P:phospholipid biosynthetic process"/>
    <property type="evidence" value="ECO:0007669"/>
    <property type="project" value="UniProtKB-KW"/>
</dbReference>
<dbReference type="Proteomes" id="UP000030652">
    <property type="component" value="Unassembled WGS sequence"/>
</dbReference>
<dbReference type="GO" id="GO:0046167">
    <property type="term" value="P:glycerol-3-phosphate biosynthetic process"/>
    <property type="evidence" value="ECO:0007669"/>
    <property type="project" value="UniProtKB-UniRule"/>
</dbReference>
<reference evidence="20 21" key="1">
    <citation type="submission" date="2014-10" db="EMBL/GenBank/DDBJ databases">
        <title>Draft genome of anammox bacterium scalindua brodae, obtained using differential coverage binning of sequence data from two enrichment reactors.</title>
        <authorList>
            <person name="Speth D.R."/>
            <person name="Russ L."/>
            <person name="Kartal B."/>
            <person name="Op den Camp H.J."/>
            <person name="Dutilh B.E."/>
            <person name="Jetten M.S."/>
        </authorList>
    </citation>
    <scope>NUCLEOTIDE SEQUENCE [LARGE SCALE GENOMIC DNA]</scope>
    <source>
        <strain evidence="20">RU1</strain>
    </source>
</reference>
<dbReference type="InterPro" id="IPR011128">
    <property type="entry name" value="G3P_DH_NAD-dep_N"/>
</dbReference>
<feature type="binding site" evidence="16">
    <location>
        <begin position="14"/>
        <end position="19"/>
    </location>
    <ligand>
        <name>NAD(+)</name>
        <dbReference type="ChEBI" id="CHEBI:57540"/>
    </ligand>
</feature>
<evidence type="ECO:0000256" key="16">
    <source>
        <dbReference type="PIRSR" id="PIRSR000114-3"/>
    </source>
</evidence>
<feature type="active site" description="Proton acceptor" evidence="13 14">
    <location>
        <position position="195"/>
    </location>
</feature>
<sequence length="339" mass="36891">MEKQKTTKKIAVLGAGGWGTALSLVLHSKGHNVTLWGSTPDYVELLKKQRENSKYLKGIKIPPDLKITSDIETAQEQTNLIVVAIPTPYVRKTLQPFKNYYISGTPIVSVIKGIENETLMRGSEILRDIFVEPPIALLLGPSHAEEVAMNLPTTVVVTSEDNKLATEIQEIFITEHFRVYTNSDVIGVEIGTSVKNVIAIAAGICDGLGFGDNSKAALITRGLAETTRLGVAMGGQRDTFSGLAGLGDLITTCVSPYGRNRLVGELIAKGKKLSQVLEEMDQIAEGILTTKSVCALAKKYNVEMPITNEIFNVLFEDKDPMKAVKELMARDPKSETEDS</sequence>
<evidence type="ECO:0000256" key="10">
    <source>
        <dbReference type="ARBA" id="ARBA00066687"/>
    </source>
</evidence>
<proteinExistence type="inferred from homology"/>
<evidence type="ECO:0000256" key="15">
    <source>
        <dbReference type="PIRSR" id="PIRSR000114-2"/>
    </source>
</evidence>
<evidence type="ECO:0000259" key="18">
    <source>
        <dbReference type="Pfam" id="PF01210"/>
    </source>
</evidence>
<dbReference type="GO" id="GO:0046168">
    <property type="term" value="P:glycerol-3-phosphate catabolic process"/>
    <property type="evidence" value="ECO:0007669"/>
    <property type="project" value="InterPro"/>
</dbReference>
<feature type="binding site" evidence="13">
    <location>
        <position position="283"/>
    </location>
    <ligand>
        <name>NADPH</name>
        <dbReference type="ChEBI" id="CHEBI:57783"/>
    </ligand>
</feature>
<dbReference type="GO" id="GO:0141153">
    <property type="term" value="F:glycerol-3-phosphate dehydrogenase (NADP+) activity"/>
    <property type="evidence" value="ECO:0007669"/>
    <property type="project" value="RHEA"/>
</dbReference>
<comment type="catalytic activity">
    <reaction evidence="13">
        <text>sn-glycerol 3-phosphate + NAD(+) = dihydroxyacetone phosphate + NADH + H(+)</text>
        <dbReference type="Rhea" id="RHEA:11092"/>
        <dbReference type="ChEBI" id="CHEBI:15378"/>
        <dbReference type="ChEBI" id="CHEBI:57540"/>
        <dbReference type="ChEBI" id="CHEBI:57597"/>
        <dbReference type="ChEBI" id="CHEBI:57642"/>
        <dbReference type="ChEBI" id="CHEBI:57945"/>
        <dbReference type="EC" id="1.1.1.94"/>
    </reaction>
</comment>
<keyword evidence="3 13" id="KW-0521">NADP</keyword>
<dbReference type="NCBIfam" id="NF000942">
    <property type="entry name" value="PRK00094.1-4"/>
    <property type="match status" value="1"/>
</dbReference>
<evidence type="ECO:0000256" key="8">
    <source>
        <dbReference type="ARBA" id="ARBA00023264"/>
    </source>
</evidence>
<comment type="pathway">
    <text evidence="13">Membrane lipid metabolism; glycerophospholipid metabolism.</text>
</comment>
<feature type="binding site" evidence="13">
    <location>
        <position position="260"/>
    </location>
    <ligand>
        <name>sn-glycerol 3-phosphate</name>
        <dbReference type="ChEBI" id="CHEBI:57597"/>
    </ligand>
</feature>
<feature type="binding site" evidence="13">
    <location>
        <position position="248"/>
    </location>
    <ligand>
        <name>sn-glycerol 3-phosphate</name>
        <dbReference type="ChEBI" id="CHEBI:57597"/>
    </ligand>
</feature>
<name>A0A0B0EG43_9BACT</name>
<evidence type="ECO:0000256" key="14">
    <source>
        <dbReference type="PIRSR" id="PIRSR000114-1"/>
    </source>
</evidence>
<feature type="binding site" evidence="15">
    <location>
        <begin position="259"/>
        <end position="260"/>
    </location>
    <ligand>
        <name>substrate</name>
    </ligand>
</feature>
<dbReference type="GO" id="GO:0006650">
    <property type="term" value="P:glycerophospholipid metabolic process"/>
    <property type="evidence" value="ECO:0007669"/>
    <property type="project" value="UniProtKB-UniRule"/>
</dbReference>
<accession>A0A0B0EG43</accession>
<evidence type="ECO:0000256" key="1">
    <source>
        <dbReference type="ARBA" id="ARBA00011009"/>
    </source>
</evidence>
<dbReference type="InterPro" id="IPR006168">
    <property type="entry name" value="G3P_DH_NAD-dep"/>
</dbReference>
<dbReference type="InterPro" id="IPR006109">
    <property type="entry name" value="G3P_DH_NAD-dep_C"/>
</dbReference>
<dbReference type="GO" id="GO:0051287">
    <property type="term" value="F:NAD binding"/>
    <property type="evidence" value="ECO:0007669"/>
    <property type="project" value="InterPro"/>
</dbReference>
<evidence type="ECO:0000256" key="17">
    <source>
        <dbReference type="RuleBase" id="RU000437"/>
    </source>
</evidence>
<feature type="binding site" evidence="16">
    <location>
        <position position="144"/>
    </location>
    <ligand>
        <name>NAD(+)</name>
        <dbReference type="ChEBI" id="CHEBI:57540"/>
    </ligand>
</feature>
<evidence type="ECO:0000313" key="20">
    <source>
        <dbReference type="EMBL" id="KHE91036.1"/>
    </source>
</evidence>
<dbReference type="PANTHER" id="PTHR11728">
    <property type="entry name" value="GLYCEROL-3-PHOSPHATE DEHYDROGENASE"/>
    <property type="match status" value="1"/>
</dbReference>
<keyword evidence="13" id="KW-0963">Cytoplasm</keyword>
<keyword evidence="2 13" id="KW-0444">Lipid biosynthesis</keyword>
<comment type="catalytic activity">
    <reaction evidence="9">
        <text>sn-glycerol 3-phosphate + NADP(+) = dihydroxyacetone phosphate + NADPH + H(+)</text>
        <dbReference type="Rhea" id="RHEA:11096"/>
        <dbReference type="ChEBI" id="CHEBI:15378"/>
        <dbReference type="ChEBI" id="CHEBI:57597"/>
        <dbReference type="ChEBI" id="CHEBI:57642"/>
        <dbReference type="ChEBI" id="CHEBI:57783"/>
        <dbReference type="ChEBI" id="CHEBI:58349"/>
        <dbReference type="EC" id="1.1.1.94"/>
    </reaction>
    <physiologicalReaction direction="right-to-left" evidence="9">
        <dbReference type="Rhea" id="RHEA:11098"/>
    </physiologicalReaction>
</comment>
<dbReference type="EC" id="1.1.1.94" evidence="10 13"/>
<feature type="binding site" evidence="13">
    <location>
        <position position="195"/>
    </location>
    <ligand>
        <name>sn-glycerol 3-phosphate</name>
        <dbReference type="ChEBI" id="CHEBI:57597"/>
    </ligand>
</feature>
<gene>
    <name evidence="13" type="primary">gpsA</name>
    <name evidence="20" type="ORF">SCABRO_03194</name>
</gene>
<dbReference type="Pfam" id="PF01210">
    <property type="entry name" value="NAD_Gly3P_dh_N"/>
    <property type="match status" value="1"/>
</dbReference>
<dbReference type="Pfam" id="PF07479">
    <property type="entry name" value="NAD_Gly3P_dh_C"/>
    <property type="match status" value="1"/>
</dbReference>
<dbReference type="PATRIC" id="fig|237368.3.peg.3454"/>
<feature type="domain" description="Glycerol-3-phosphate dehydrogenase NAD-dependent N-terminal" evidence="18">
    <location>
        <begin position="9"/>
        <end position="164"/>
    </location>
</feature>
<evidence type="ECO:0000256" key="12">
    <source>
        <dbReference type="ARBA" id="ARBA00080511"/>
    </source>
</evidence>
<dbReference type="NCBIfam" id="NF000940">
    <property type="entry name" value="PRK00094.1-2"/>
    <property type="match status" value="1"/>
</dbReference>
<dbReference type="FunFam" id="3.40.50.720:FF:000019">
    <property type="entry name" value="Glycerol-3-phosphate dehydrogenase [NAD(P)+]"/>
    <property type="match status" value="1"/>
</dbReference>
<feature type="binding site" evidence="13">
    <location>
        <position position="259"/>
    </location>
    <ligand>
        <name>NADPH</name>
        <dbReference type="ChEBI" id="CHEBI:57783"/>
    </ligand>
</feature>
<feature type="binding site" evidence="16">
    <location>
        <position position="259"/>
    </location>
    <ligand>
        <name>NAD(+)</name>
        <dbReference type="ChEBI" id="CHEBI:57540"/>
    </ligand>
</feature>
<evidence type="ECO:0000256" key="6">
    <source>
        <dbReference type="ARBA" id="ARBA00023098"/>
    </source>
</evidence>
<feature type="binding site" evidence="13">
    <location>
        <position position="140"/>
    </location>
    <ligand>
        <name>sn-glycerol 3-phosphate</name>
        <dbReference type="ChEBI" id="CHEBI:57597"/>
    </ligand>
</feature>
<keyword evidence="4 13" id="KW-0560">Oxidoreductase</keyword>
<feature type="binding site" evidence="13">
    <location>
        <position position="112"/>
    </location>
    <ligand>
        <name>NADPH</name>
        <dbReference type="ChEBI" id="CHEBI:57783"/>
    </ligand>
</feature>
<keyword evidence="8 13" id="KW-1208">Phospholipid metabolism</keyword>
<dbReference type="Gene3D" id="1.10.1040.10">
    <property type="entry name" value="N-(1-d-carboxylethyl)-l-norvaline Dehydrogenase, domain 2"/>
    <property type="match status" value="1"/>
</dbReference>
<protein>
    <recommendedName>
        <fullName evidence="11 13">Glycerol-3-phosphate dehydrogenase [NAD(P)+]</fullName>
        <ecNumber evidence="10 13">1.1.1.94</ecNumber>
    </recommendedName>
    <alternativeName>
        <fullName evidence="13">NAD(P)(+)-dependent glycerol-3-phosphate dehydrogenase</fullName>
    </alternativeName>
    <alternativeName>
        <fullName evidence="12 13">NAD(P)H-dependent dihydroxyacetone-phosphate reductase</fullName>
    </alternativeName>
</protein>
<evidence type="ECO:0000256" key="4">
    <source>
        <dbReference type="ARBA" id="ARBA00023002"/>
    </source>
</evidence>
<keyword evidence="5 13" id="KW-0520">NAD</keyword>
<feature type="binding site" evidence="13">
    <location>
        <position position="285"/>
    </location>
    <ligand>
        <name>NADPH</name>
        <dbReference type="ChEBI" id="CHEBI:57783"/>
    </ligand>
</feature>
<dbReference type="GO" id="GO:0141152">
    <property type="term" value="F:glycerol-3-phosphate dehydrogenase (NAD+) activity"/>
    <property type="evidence" value="ECO:0007669"/>
    <property type="project" value="RHEA"/>
</dbReference>
<dbReference type="Gene3D" id="3.40.50.720">
    <property type="entry name" value="NAD(P)-binding Rossmann-like Domain"/>
    <property type="match status" value="1"/>
</dbReference>
<dbReference type="SUPFAM" id="SSF48179">
    <property type="entry name" value="6-phosphogluconate dehydrogenase C-terminal domain-like"/>
    <property type="match status" value="1"/>
</dbReference>
<feature type="binding site" evidence="13">
    <location>
        <position position="55"/>
    </location>
    <ligand>
        <name>NADPH</name>
        <dbReference type="ChEBI" id="CHEBI:57783"/>
    </ligand>
</feature>
<comment type="caution">
    <text evidence="13">Lacks conserved residue(s) required for the propagation of feature annotation.</text>
</comment>
<evidence type="ECO:0000313" key="21">
    <source>
        <dbReference type="Proteomes" id="UP000030652"/>
    </source>
</evidence>
<feature type="binding site" evidence="13">
    <location>
        <position position="18"/>
    </location>
    <ligand>
        <name>NADPH</name>
        <dbReference type="ChEBI" id="CHEBI:57783"/>
    </ligand>
</feature>
<evidence type="ECO:0000256" key="3">
    <source>
        <dbReference type="ARBA" id="ARBA00022857"/>
    </source>
</evidence>
<comment type="similarity">
    <text evidence="1 13 17">Belongs to the NAD-dependent glycerol-3-phosphate dehydrogenase family.</text>
</comment>
<evidence type="ECO:0000259" key="19">
    <source>
        <dbReference type="Pfam" id="PF07479"/>
    </source>
</evidence>
<feature type="binding site" evidence="13">
    <location>
        <position position="259"/>
    </location>
    <ligand>
        <name>sn-glycerol 3-phosphate</name>
        <dbReference type="ChEBI" id="CHEBI:57597"/>
    </ligand>
</feature>
<evidence type="ECO:0000256" key="7">
    <source>
        <dbReference type="ARBA" id="ARBA00023209"/>
    </source>
</evidence>
<evidence type="ECO:0000256" key="2">
    <source>
        <dbReference type="ARBA" id="ARBA00022516"/>
    </source>
</evidence>
<feature type="binding site" evidence="13">
    <location>
        <position position="144"/>
    </location>
    <ligand>
        <name>NADPH</name>
        <dbReference type="ChEBI" id="CHEBI:57783"/>
    </ligand>
</feature>
<comment type="function">
    <text evidence="13">Catalyzes the reduction of the glycolytic intermediate dihydroxyacetone phosphate (DHAP) to sn-glycerol 3-phosphate (G3P), the key precursor for phospholipid synthesis.</text>
</comment>
<evidence type="ECO:0000256" key="13">
    <source>
        <dbReference type="HAMAP-Rule" id="MF_00394"/>
    </source>
</evidence>
<dbReference type="UniPathway" id="UPA00940"/>
<dbReference type="InterPro" id="IPR013328">
    <property type="entry name" value="6PGD_dom2"/>
</dbReference>
<evidence type="ECO:0000256" key="9">
    <source>
        <dbReference type="ARBA" id="ARBA00052716"/>
    </source>
</evidence>
<evidence type="ECO:0000256" key="5">
    <source>
        <dbReference type="ARBA" id="ARBA00023027"/>
    </source>
</evidence>
<feature type="binding site" evidence="15">
    <location>
        <position position="112"/>
    </location>
    <ligand>
        <name>substrate</name>
    </ligand>
</feature>
<dbReference type="InterPro" id="IPR008927">
    <property type="entry name" value="6-PGluconate_DH-like_C_sf"/>
</dbReference>
<organism evidence="20 21">
    <name type="scientific">Candidatus Scalindua brodae</name>
    <dbReference type="NCBI Taxonomy" id="237368"/>
    <lineage>
        <taxon>Bacteria</taxon>
        <taxon>Pseudomonadati</taxon>
        <taxon>Planctomycetota</taxon>
        <taxon>Candidatus Brocadiia</taxon>
        <taxon>Candidatus Brocadiales</taxon>
        <taxon>Candidatus Scalinduaceae</taxon>
        <taxon>Candidatus Scalindua</taxon>
    </lineage>
</organism>
<dbReference type="AlphaFoldDB" id="A0A0B0EG43"/>
<dbReference type="HAMAP" id="MF_00394">
    <property type="entry name" value="NAD_Glyc3P_dehydrog"/>
    <property type="match status" value="1"/>
</dbReference>
<keyword evidence="6 13" id="KW-0443">Lipid metabolism</keyword>
<feature type="binding site" evidence="13">
    <location>
        <position position="112"/>
    </location>
    <ligand>
        <name>sn-glycerol 3-phosphate</name>
        <dbReference type="ChEBI" id="CHEBI:57597"/>
    </ligand>
</feature>
<dbReference type="PANTHER" id="PTHR11728:SF1">
    <property type="entry name" value="GLYCEROL-3-PHOSPHATE DEHYDROGENASE [NAD(+)] 2, CHLOROPLASTIC"/>
    <property type="match status" value="1"/>
</dbReference>
<dbReference type="SUPFAM" id="SSF51735">
    <property type="entry name" value="NAD(P)-binding Rossmann-fold domains"/>
    <property type="match status" value="1"/>
</dbReference>
<feature type="domain" description="Glycerol-3-phosphate dehydrogenase NAD-dependent C-terminal" evidence="19">
    <location>
        <begin position="184"/>
        <end position="324"/>
    </location>
</feature>
<dbReference type="GO" id="GO:0005829">
    <property type="term" value="C:cytosol"/>
    <property type="evidence" value="ECO:0007669"/>
    <property type="project" value="TreeGrafter"/>
</dbReference>
<feature type="binding site" evidence="13">
    <location>
        <position position="142"/>
    </location>
    <ligand>
        <name>sn-glycerol 3-phosphate</name>
        <dbReference type="ChEBI" id="CHEBI:57597"/>
    </ligand>
</feature>